<name>A0AAV4Y5S9_CAEEX</name>
<accession>A0AAV4Y5S9</accession>
<dbReference type="AlphaFoldDB" id="A0AAV4Y5S9"/>
<keyword evidence="1" id="KW-1133">Transmembrane helix</keyword>
<feature type="transmembrane region" description="Helical" evidence="1">
    <location>
        <begin position="20"/>
        <end position="37"/>
    </location>
</feature>
<comment type="caution">
    <text evidence="2">The sequence shown here is derived from an EMBL/GenBank/DDBJ whole genome shotgun (WGS) entry which is preliminary data.</text>
</comment>
<gene>
    <name evidence="2" type="ORF">CEXT_183171</name>
</gene>
<evidence type="ECO:0000313" key="3">
    <source>
        <dbReference type="Proteomes" id="UP001054945"/>
    </source>
</evidence>
<proteinExistence type="predicted"/>
<keyword evidence="3" id="KW-1185">Reference proteome</keyword>
<keyword evidence="1" id="KW-0812">Transmembrane</keyword>
<protein>
    <submittedName>
        <fullName evidence="2">Uncharacterized protein</fullName>
    </submittedName>
</protein>
<dbReference type="Proteomes" id="UP001054945">
    <property type="component" value="Unassembled WGS sequence"/>
</dbReference>
<dbReference type="EMBL" id="BPLR01018834">
    <property type="protein sequence ID" value="GIZ02607.1"/>
    <property type="molecule type" value="Genomic_DNA"/>
</dbReference>
<keyword evidence="1" id="KW-0472">Membrane</keyword>
<evidence type="ECO:0000256" key="1">
    <source>
        <dbReference type="SAM" id="Phobius"/>
    </source>
</evidence>
<evidence type="ECO:0000313" key="2">
    <source>
        <dbReference type="EMBL" id="GIZ02607.1"/>
    </source>
</evidence>
<organism evidence="2 3">
    <name type="scientific">Caerostris extrusa</name>
    <name type="common">Bark spider</name>
    <name type="synonym">Caerostris bankana</name>
    <dbReference type="NCBI Taxonomy" id="172846"/>
    <lineage>
        <taxon>Eukaryota</taxon>
        <taxon>Metazoa</taxon>
        <taxon>Ecdysozoa</taxon>
        <taxon>Arthropoda</taxon>
        <taxon>Chelicerata</taxon>
        <taxon>Arachnida</taxon>
        <taxon>Araneae</taxon>
        <taxon>Araneomorphae</taxon>
        <taxon>Entelegynae</taxon>
        <taxon>Araneoidea</taxon>
        <taxon>Araneidae</taxon>
        <taxon>Caerostris</taxon>
    </lineage>
</organism>
<sequence length="96" mass="11161">MCLRAPAPPRKVSSLQHTQTLTLFPYFLLCFFLWTLFDRGQARLYQLLLFVLPGMEFGRSLDFSSLRKLPEQLMCGELSLIFYSRPKDLVNSARDV</sequence>
<reference evidence="2 3" key="1">
    <citation type="submission" date="2021-06" db="EMBL/GenBank/DDBJ databases">
        <title>Caerostris extrusa draft genome.</title>
        <authorList>
            <person name="Kono N."/>
            <person name="Arakawa K."/>
        </authorList>
    </citation>
    <scope>NUCLEOTIDE SEQUENCE [LARGE SCALE GENOMIC DNA]</scope>
</reference>